<dbReference type="SUPFAM" id="SSF50475">
    <property type="entry name" value="FMN-binding split barrel"/>
    <property type="match status" value="1"/>
</dbReference>
<organism evidence="3 4">
    <name type="scientific">Sphaerisporangium rubeum</name>
    <dbReference type="NCBI Taxonomy" id="321317"/>
    <lineage>
        <taxon>Bacteria</taxon>
        <taxon>Bacillati</taxon>
        <taxon>Actinomycetota</taxon>
        <taxon>Actinomycetes</taxon>
        <taxon>Streptosporangiales</taxon>
        <taxon>Streptosporangiaceae</taxon>
        <taxon>Sphaerisporangium</taxon>
    </lineage>
</organism>
<reference evidence="3 4" key="1">
    <citation type="submission" date="2020-08" db="EMBL/GenBank/DDBJ databases">
        <title>Sequencing the genomes of 1000 actinobacteria strains.</title>
        <authorList>
            <person name="Klenk H.-P."/>
        </authorList>
    </citation>
    <scope>NUCLEOTIDE SEQUENCE [LARGE SCALE GENOMIC DNA]</scope>
    <source>
        <strain evidence="3 4">DSM 44936</strain>
    </source>
</reference>
<dbReference type="GO" id="GO:0010181">
    <property type="term" value="F:FMN binding"/>
    <property type="evidence" value="ECO:0007669"/>
    <property type="project" value="InterPro"/>
</dbReference>
<dbReference type="SMART" id="SM00903">
    <property type="entry name" value="Flavin_Reduct"/>
    <property type="match status" value="1"/>
</dbReference>
<accession>A0A7X0M7S2</accession>
<name>A0A7X0M7S2_9ACTN</name>
<dbReference type="InterPro" id="IPR002563">
    <property type="entry name" value="Flavin_Rdtase-like_dom"/>
</dbReference>
<dbReference type="PANTHER" id="PTHR30466">
    <property type="entry name" value="FLAVIN REDUCTASE"/>
    <property type="match status" value="1"/>
</dbReference>
<dbReference type="Pfam" id="PF01613">
    <property type="entry name" value="Flavin_Reduct"/>
    <property type="match status" value="1"/>
</dbReference>
<sequence length="167" mass="18038">MTRQLDSIASERFRDLMSTFPSGVAVVTTEGRRGVPCGMTVSSLCSLSLEPALLLVSLRRGSETLEEVRHAGVFAVNLLHQDGREAAIVFSSPLPSRFGAVIWATTPVWSLPALPEHAHTTMECAVDNVVGAGDHTLVIGKVVGATAWRPEAAPLLYGLRRYESWPE</sequence>
<evidence type="ECO:0000313" key="3">
    <source>
        <dbReference type="EMBL" id="MBB6473136.1"/>
    </source>
</evidence>
<dbReference type="InterPro" id="IPR050268">
    <property type="entry name" value="NADH-dep_flavin_reductase"/>
</dbReference>
<evidence type="ECO:0000259" key="2">
    <source>
        <dbReference type="SMART" id="SM00903"/>
    </source>
</evidence>
<protein>
    <submittedName>
        <fullName evidence="3">Flavin reductase (DIM6/NTAB) family NADH-FMN oxidoreductase RutF</fullName>
    </submittedName>
</protein>
<dbReference type="AlphaFoldDB" id="A0A7X0M7S2"/>
<gene>
    <name evidence="3" type="ORF">BJ992_002567</name>
</gene>
<keyword evidence="1" id="KW-0560">Oxidoreductase</keyword>
<comment type="caution">
    <text evidence="3">The sequence shown here is derived from an EMBL/GenBank/DDBJ whole genome shotgun (WGS) entry which is preliminary data.</text>
</comment>
<evidence type="ECO:0000313" key="4">
    <source>
        <dbReference type="Proteomes" id="UP000555564"/>
    </source>
</evidence>
<dbReference type="Proteomes" id="UP000555564">
    <property type="component" value="Unassembled WGS sequence"/>
</dbReference>
<proteinExistence type="predicted"/>
<dbReference type="InterPro" id="IPR012349">
    <property type="entry name" value="Split_barrel_FMN-bd"/>
</dbReference>
<dbReference type="EMBL" id="JACHIU010000001">
    <property type="protein sequence ID" value="MBB6473136.1"/>
    <property type="molecule type" value="Genomic_DNA"/>
</dbReference>
<dbReference type="RefSeq" id="WP_184980685.1">
    <property type="nucleotide sequence ID" value="NZ_BAAALO010000005.1"/>
</dbReference>
<dbReference type="PANTHER" id="PTHR30466:SF1">
    <property type="entry name" value="FMN REDUCTASE (NADH) RUTF"/>
    <property type="match status" value="1"/>
</dbReference>
<dbReference type="GO" id="GO:0006208">
    <property type="term" value="P:pyrimidine nucleobase catabolic process"/>
    <property type="evidence" value="ECO:0007669"/>
    <property type="project" value="TreeGrafter"/>
</dbReference>
<keyword evidence="4" id="KW-1185">Reference proteome</keyword>
<dbReference type="GO" id="GO:0042602">
    <property type="term" value="F:riboflavin reductase (NADPH) activity"/>
    <property type="evidence" value="ECO:0007669"/>
    <property type="project" value="TreeGrafter"/>
</dbReference>
<feature type="domain" description="Flavin reductase like" evidence="2">
    <location>
        <begin position="17"/>
        <end position="164"/>
    </location>
</feature>
<dbReference type="Gene3D" id="2.30.110.10">
    <property type="entry name" value="Electron Transport, Fmn-binding Protein, Chain A"/>
    <property type="match status" value="1"/>
</dbReference>
<evidence type="ECO:0000256" key="1">
    <source>
        <dbReference type="ARBA" id="ARBA00023002"/>
    </source>
</evidence>